<sequence>MAYSRTTTTKPSPSSALGSLARDISLPDDAQDTISSVSWSPAAQHLAAASWDGKVRVYDVGSSAGSGAARGVAALAADGPLLDCDWAEDGTLVVAGGADAKTHILHVATNQTATLGAHEKPIRGVRFVSIPGSSGAPVVASGSWDRTVKYWDLRRRGGGDAVATVACGERVYAMDAKANLLVVATADRQVHLVDLRNPGAIMRSVSTPFTYQTRAVAAFPDGKGWATAGLEGRCGINVLDEVAAGESNFTFRCHRTAPPPAANKQQQQPTQVWAVNAVQFHPVRPTVFMTAGSDGTFHFWDRVAHSRLKGYPAVGGGVGVAITAAAFSRDGAYLAYASGYDWSAGAAANSPVVRTRLALHPVSLEESTPRKA</sequence>
<accession>A0ACB9Z705</accession>
<reference evidence="1 2" key="1">
    <citation type="journal article" date="2022" name="New Phytol.">
        <title>Ecological generalism drives hyperdiversity of secondary metabolite gene clusters in xylarialean endophytes.</title>
        <authorList>
            <person name="Franco M.E.E."/>
            <person name="Wisecaver J.H."/>
            <person name="Arnold A.E."/>
            <person name="Ju Y.M."/>
            <person name="Slot J.C."/>
            <person name="Ahrendt S."/>
            <person name="Moore L.P."/>
            <person name="Eastman K.E."/>
            <person name="Scott K."/>
            <person name="Konkel Z."/>
            <person name="Mondo S.J."/>
            <person name="Kuo A."/>
            <person name="Hayes R.D."/>
            <person name="Haridas S."/>
            <person name="Andreopoulos B."/>
            <person name="Riley R."/>
            <person name="LaButti K."/>
            <person name="Pangilinan J."/>
            <person name="Lipzen A."/>
            <person name="Amirebrahimi M."/>
            <person name="Yan J."/>
            <person name="Adam C."/>
            <person name="Keymanesh K."/>
            <person name="Ng V."/>
            <person name="Louie K."/>
            <person name="Northen T."/>
            <person name="Drula E."/>
            <person name="Henrissat B."/>
            <person name="Hsieh H.M."/>
            <person name="Youens-Clark K."/>
            <person name="Lutzoni F."/>
            <person name="Miadlikowska J."/>
            <person name="Eastwood D.C."/>
            <person name="Hamelin R.C."/>
            <person name="Grigoriev I.V."/>
            <person name="U'Ren J.M."/>
        </authorList>
    </citation>
    <scope>NUCLEOTIDE SEQUENCE [LARGE SCALE GENOMIC DNA]</scope>
    <source>
        <strain evidence="1 2">CBS 119005</strain>
    </source>
</reference>
<keyword evidence="2" id="KW-1185">Reference proteome</keyword>
<gene>
    <name evidence="1" type="ORF">F4820DRAFT_236382</name>
</gene>
<dbReference type="EMBL" id="MU393453">
    <property type="protein sequence ID" value="KAI4866940.1"/>
    <property type="molecule type" value="Genomic_DNA"/>
</dbReference>
<protein>
    <submittedName>
        <fullName evidence="1">WD40 repeat-like protein</fullName>
    </submittedName>
</protein>
<comment type="caution">
    <text evidence="1">The sequence shown here is derived from an EMBL/GenBank/DDBJ whole genome shotgun (WGS) entry which is preliminary data.</text>
</comment>
<evidence type="ECO:0000313" key="1">
    <source>
        <dbReference type="EMBL" id="KAI4866940.1"/>
    </source>
</evidence>
<name>A0ACB9Z705_9PEZI</name>
<proteinExistence type="predicted"/>
<organism evidence="1 2">
    <name type="scientific">Hypoxylon rubiginosum</name>
    <dbReference type="NCBI Taxonomy" id="110542"/>
    <lineage>
        <taxon>Eukaryota</taxon>
        <taxon>Fungi</taxon>
        <taxon>Dikarya</taxon>
        <taxon>Ascomycota</taxon>
        <taxon>Pezizomycotina</taxon>
        <taxon>Sordariomycetes</taxon>
        <taxon>Xylariomycetidae</taxon>
        <taxon>Xylariales</taxon>
        <taxon>Hypoxylaceae</taxon>
        <taxon>Hypoxylon</taxon>
    </lineage>
</organism>
<evidence type="ECO:0000313" key="2">
    <source>
        <dbReference type="Proteomes" id="UP001497700"/>
    </source>
</evidence>
<dbReference type="Proteomes" id="UP001497700">
    <property type="component" value="Unassembled WGS sequence"/>
</dbReference>